<name>A0AA41Q7H0_9ACTN</name>
<keyword evidence="3" id="KW-1185">Reference proteome</keyword>
<evidence type="ECO:0000313" key="2">
    <source>
        <dbReference type="EMBL" id="MCF2531759.1"/>
    </source>
</evidence>
<dbReference type="EMBL" id="JAKFHA010000026">
    <property type="protein sequence ID" value="MCF2531759.1"/>
    <property type="molecule type" value="Genomic_DNA"/>
</dbReference>
<evidence type="ECO:0000256" key="1">
    <source>
        <dbReference type="SAM" id="MobiDB-lite"/>
    </source>
</evidence>
<reference evidence="2" key="1">
    <citation type="submission" date="2022-01" db="EMBL/GenBank/DDBJ databases">
        <title>Genome-Based Taxonomic Classification of the Phylum Actinobacteria.</title>
        <authorList>
            <person name="Gao Y."/>
        </authorList>
    </citation>
    <scope>NUCLEOTIDE SEQUENCE</scope>
    <source>
        <strain evidence="2">KLBMP 8922</strain>
    </source>
</reference>
<accession>A0AA41Q7H0</accession>
<protein>
    <submittedName>
        <fullName evidence="2">Uncharacterized protein</fullName>
    </submittedName>
</protein>
<feature type="region of interest" description="Disordered" evidence="1">
    <location>
        <begin position="1"/>
        <end position="49"/>
    </location>
</feature>
<proteinExistence type="predicted"/>
<dbReference type="Proteomes" id="UP001165378">
    <property type="component" value="Unassembled WGS sequence"/>
</dbReference>
<dbReference type="AlphaFoldDB" id="A0AA41Q7H0"/>
<gene>
    <name evidence="2" type="ORF">LZ495_31705</name>
</gene>
<evidence type="ECO:0000313" key="3">
    <source>
        <dbReference type="Proteomes" id="UP001165378"/>
    </source>
</evidence>
<comment type="caution">
    <text evidence="2">The sequence shown here is derived from an EMBL/GenBank/DDBJ whole genome shotgun (WGS) entry which is preliminary data.</text>
</comment>
<organism evidence="2 3">
    <name type="scientific">Yinghuangia soli</name>
    <dbReference type="NCBI Taxonomy" id="2908204"/>
    <lineage>
        <taxon>Bacteria</taxon>
        <taxon>Bacillati</taxon>
        <taxon>Actinomycetota</taxon>
        <taxon>Actinomycetes</taxon>
        <taxon>Kitasatosporales</taxon>
        <taxon>Streptomycetaceae</taxon>
        <taxon>Yinghuangia</taxon>
    </lineage>
</organism>
<dbReference type="RefSeq" id="WP_235056406.1">
    <property type="nucleotide sequence ID" value="NZ_JAKFHA010000026.1"/>
</dbReference>
<sequence>MSEPTETGDVYAESAGDPGKAADLPATTGWDPESGTPDTEHAEQDGESA</sequence>
<feature type="compositionally biased region" description="Basic and acidic residues" evidence="1">
    <location>
        <begin position="38"/>
        <end position="49"/>
    </location>
</feature>